<organism evidence="2 3">
    <name type="scientific">Stachybotrys chartarum (strain CBS 109288 / IBT 7711)</name>
    <name type="common">Toxic black mold</name>
    <name type="synonym">Stilbospora chartarum</name>
    <dbReference type="NCBI Taxonomy" id="1280523"/>
    <lineage>
        <taxon>Eukaryota</taxon>
        <taxon>Fungi</taxon>
        <taxon>Dikarya</taxon>
        <taxon>Ascomycota</taxon>
        <taxon>Pezizomycotina</taxon>
        <taxon>Sordariomycetes</taxon>
        <taxon>Hypocreomycetidae</taxon>
        <taxon>Hypocreales</taxon>
        <taxon>Stachybotryaceae</taxon>
        <taxon>Stachybotrys</taxon>
    </lineage>
</organism>
<dbReference type="Proteomes" id="UP000028045">
    <property type="component" value="Unassembled WGS sequence"/>
</dbReference>
<name>A0A084ARH4_STACB</name>
<sequence length="896" mass="101759">MRNRARSHVRRSNSTTPKTDRPAFIPESLTDPSLLLKHFLEEGKNESFWKRVVASSRATRLPIVLMQLKLRRDLLTDWNHPLLKYLPTEAEWNRTMDRIRYNGYSEEDLDGLLHILTATDDNERCRRFLRPNTHQPIFLLNFLLRRKSTLSETQLLAKLIDYCGTWYHGRKVWEKGETKPYQGTQKRAQMAMLSMDVANFNRLVSLLSHRCLWTEPRLIVNVSAFVAQFLTNMTDDGRHPDELYGRRCSILNASLQSFRLTTRRHTHQVEAPNPYLWEAQRHLLSASAEFDKPLAVEKEGFRAIREVLAGLPKNAPEIQSSLRHAPTWPPYLLPSTGLDETKEVEESWSRVVQAGVLMQEAGNAKEDQDEALDILGGLAPDGTPTIQQRVTLKRDRQLGSWEARILATRNAHEAWKVFQDPPEPGREAGPAEYAAMFEKLTMREAEPETDALPGDKRLSFPTKGELNLTDLEKVRIQPPSVTALCQQMRLARVPVDKRCLQLLIESATSINLVHEYLQESDEDVADCNVRCLLSSNPNKQQLQQIPMGLFAAYVHACAGLKNHPRKRYLRKAIHLIHLRMNKAEVHWLPYLYRPVLKALAQHRKGLGMTLSYKLQFLLDIISQLDADHGVPLSMFTQFAICLRRTVAYEIKDLPAKRMGKPGPLLYKLNSLPKYDSEGSSGTEIGLGKAASLSGSHRALFSEAGGWLKRLFTTLVESEKESQSLLETHQVSILEQMRTRRDPVRVEHARQYLLALAYLGEFAEMARALKWLIAEWAQPDVIAALEGRGGDDLFPELSEPLHIFRLFAEPMLSPEVGISVQKAVEKANLATIWPDDDSVQAYGKGHNDESVMMLVRVLREAPQAASAELDSVQEPAEAIDDWELAARRRATVKAVNG</sequence>
<keyword evidence="3" id="KW-1185">Reference proteome</keyword>
<dbReference type="AlphaFoldDB" id="A0A084ARH4"/>
<protein>
    <submittedName>
        <fullName evidence="2">Uncharacterized protein</fullName>
    </submittedName>
</protein>
<dbReference type="OrthoDB" id="410701at2759"/>
<accession>A0A084ARH4</accession>
<dbReference type="EMBL" id="KL648598">
    <property type="protein sequence ID" value="KEY67903.1"/>
    <property type="molecule type" value="Genomic_DNA"/>
</dbReference>
<evidence type="ECO:0000256" key="1">
    <source>
        <dbReference type="SAM" id="MobiDB-lite"/>
    </source>
</evidence>
<feature type="compositionally biased region" description="Basic residues" evidence="1">
    <location>
        <begin position="1"/>
        <end position="11"/>
    </location>
</feature>
<proteinExistence type="predicted"/>
<evidence type="ECO:0000313" key="2">
    <source>
        <dbReference type="EMBL" id="KEY67903.1"/>
    </source>
</evidence>
<gene>
    <name evidence="2" type="ORF">S7711_02114</name>
</gene>
<feature type="region of interest" description="Disordered" evidence="1">
    <location>
        <begin position="1"/>
        <end position="25"/>
    </location>
</feature>
<evidence type="ECO:0000313" key="3">
    <source>
        <dbReference type="Proteomes" id="UP000028045"/>
    </source>
</evidence>
<reference evidence="2 3" key="1">
    <citation type="journal article" date="2014" name="BMC Genomics">
        <title>Comparative genome sequencing reveals chemotype-specific gene clusters in the toxigenic black mold Stachybotrys.</title>
        <authorList>
            <person name="Semeiks J."/>
            <person name="Borek D."/>
            <person name="Otwinowski Z."/>
            <person name="Grishin N.V."/>
        </authorList>
    </citation>
    <scope>NUCLEOTIDE SEQUENCE [LARGE SCALE GENOMIC DNA]</scope>
    <source>
        <strain evidence="3">CBS 109288 / IBT 7711</strain>
    </source>
</reference>
<dbReference type="HOGENOM" id="CLU_005247_0_0_1"/>